<accession>A0A3S5CNS4</accession>
<evidence type="ECO:0000313" key="2">
    <source>
        <dbReference type="Proteomes" id="UP000784294"/>
    </source>
</evidence>
<dbReference type="EMBL" id="CAAALY010065782">
    <property type="protein sequence ID" value="VEL24083.1"/>
    <property type="molecule type" value="Genomic_DNA"/>
</dbReference>
<keyword evidence="2" id="KW-1185">Reference proteome</keyword>
<proteinExistence type="predicted"/>
<dbReference type="AlphaFoldDB" id="A0A3S5CNS4"/>
<sequence length="119" mass="13235">MDTDIAGKAVSPHIHLIEEKKAKTDDDDDAFLCQKEADENALSGSTGSLETLTRVVSESVHILKPYGPTLMMLPNIYEVQPRSFTEYTELYVNSHLAVPDVQVTNTLSTVFGKLLTYKF</sequence>
<organism evidence="1 2">
    <name type="scientific">Protopolystoma xenopodis</name>
    <dbReference type="NCBI Taxonomy" id="117903"/>
    <lineage>
        <taxon>Eukaryota</taxon>
        <taxon>Metazoa</taxon>
        <taxon>Spiralia</taxon>
        <taxon>Lophotrochozoa</taxon>
        <taxon>Platyhelminthes</taxon>
        <taxon>Monogenea</taxon>
        <taxon>Polyopisthocotylea</taxon>
        <taxon>Polystomatidea</taxon>
        <taxon>Polystomatidae</taxon>
        <taxon>Protopolystoma</taxon>
    </lineage>
</organism>
<name>A0A3S5CNS4_9PLAT</name>
<gene>
    <name evidence="1" type="ORF">PXEA_LOCUS17523</name>
</gene>
<dbReference type="Proteomes" id="UP000784294">
    <property type="component" value="Unassembled WGS sequence"/>
</dbReference>
<comment type="caution">
    <text evidence="1">The sequence shown here is derived from an EMBL/GenBank/DDBJ whole genome shotgun (WGS) entry which is preliminary data.</text>
</comment>
<reference evidence="1" key="1">
    <citation type="submission" date="2018-11" db="EMBL/GenBank/DDBJ databases">
        <authorList>
            <consortium name="Pathogen Informatics"/>
        </authorList>
    </citation>
    <scope>NUCLEOTIDE SEQUENCE</scope>
</reference>
<protein>
    <submittedName>
        <fullName evidence="1">Uncharacterized protein</fullName>
    </submittedName>
</protein>
<evidence type="ECO:0000313" key="1">
    <source>
        <dbReference type="EMBL" id="VEL24083.1"/>
    </source>
</evidence>